<keyword evidence="6" id="KW-0812">Transmembrane</keyword>
<dbReference type="Gene3D" id="2.60.40.4300">
    <property type="match status" value="1"/>
</dbReference>
<feature type="compositionally biased region" description="Low complexity" evidence="5">
    <location>
        <begin position="1222"/>
        <end position="1239"/>
    </location>
</feature>
<dbReference type="Proteomes" id="UP000076480">
    <property type="component" value="Unassembled WGS sequence"/>
</dbReference>
<feature type="domain" description="Gram-positive cocci surface proteins LPxTG" evidence="7">
    <location>
        <begin position="1342"/>
        <end position="1378"/>
    </location>
</feature>
<dbReference type="RefSeq" id="WP_056996910.1">
    <property type="nucleotide sequence ID" value="NZ_JYDC01000016.1"/>
</dbReference>
<dbReference type="NCBIfam" id="TIGR01167">
    <property type="entry name" value="LPXTG_anchor"/>
    <property type="match status" value="1"/>
</dbReference>
<keyword evidence="6" id="KW-1133">Transmembrane helix</keyword>
<keyword evidence="2" id="KW-0964">Secreted</keyword>
<dbReference type="EMBL" id="JYDC01000016">
    <property type="protein sequence ID" value="KZL42888.1"/>
    <property type="molecule type" value="Genomic_DNA"/>
</dbReference>
<gene>
    <name evidence="8" type="ORF">TY91_02290</name>
</gene>
<keyword evidence="1" id="KW-0134">Cell wall</keyword>
<feature type="compositionally biased region" description="Low complexity" evidence="5">
    <location>
        <begin position="1247"/>
        <end position="1314"/>
    </location>
</feature>
<organism evidence="8 9">
    <name type="scientific">Secundilactobacillus collinoides</name>
    <name type="common">Lactobacillus collinoides</name>
    <dbReference type="NCBI Taxonomy" id="33960"/>
    <lineage>
        <taxon>Bacteria</taxon>
        <taxon>Bacillati</taxon>
        <taxon>Bacillota</taxon>
        <taxon>Bacilli</taxon>
        <taxon>Lactobacillales</taxon>
        <taxon>Lactobacillaceae</taxon>
        <taxon>Secundilactobacillus</taxon>
    </lineage>
</organism>
<name>A0A161XWK0_SECCO</name>
<evidence type="ECO:0000256" key="3">
    <source>
        <dbReference type="ARBA" id="ARBA00022729"/>
    </source>
</evidence>
<evidence type="ECO:0000313" key="8">
    <source>
        <dbReference type="EMBL" id="KZL42888.1"/>
    </source>
</evidence>
<evidence type="ECO:0000256" key="1">
    <source>
        <dbReference type="ARBA" id="ARBA00022512"/>
    </source>
</evidence>
<dbReference type="InterPro" id="IPR041277">
    <property type="entry name" value="MBG_Lactobacillales"/>
</dbReference>
<dbReference type="InterPro" id="IPR022263">
    <property type="entry name" value="KxYKxGKxW"/>
</dbReference>
<dbReference type="Pfam" id="PF19258">
    <property type="entry name" value="KxYKxGKxW_sig"/>
    <property type="match status" value="1"/>
</dbReference>
<sequence>MLSKNNRNREVWGNLTEHYKAYKAGKHWVFAGIVCLSLGTAVFLGGNVTTHADSTTSAADSTTADNSSSESAQLQSSSSATLGATSKVSSAATGSTSANSTSTAATTSDSSSASSSSTADANSNSNSDGITNDSSSDANTASSESANTETDLGSTTAEKIAAAKESAAAAYKATGQSQKITASSATTTDATADATISTATKTYDGSAITAFTVTLADGLTAPTDWYATSTANQYEVASDSTDLTTDASSVDAGTYSVSLSDSGLARLQAANPNTTISADNIVVGSLVINAATAPSNAIVVSGGSKPYDNTTDTDPTSYTVTLSDGLVAPSTWTDNGDGTYTVPTATNDIDAEITSQAIGSYIVTLSTQGISDLQAVNPSYTISSDAITSGTFSITANDQVIIGNKNVTVGGSLPTTYLVSISNASSYTVPSDWTAFSTNTSTNTTVYTVPASYFDTSAVDTSTAGTYSVSLTAAAETTLNTSNPDYQLTGINVQDATVTVSAANSSATQVIMANYQTYVPLPPTNTNWVFATGTLLEVDLPLLSTTSTTTLNNFTSYFIVPAGFVIGTNDAEVNAVVASNPAATLQSQLETALAADGVTYSGLTVTQETDYNGRQVFQIKFASVTPFNANTDTTKIPVEITVDPNTTVTSGSIGHNTSLDQDVLYVTDDVAQTQGAYQLDSGYLDFYNNVSEVANALGLSDAYASAYQAGTQYVIVNATIEDVYYLEDSNNNQIGVATKTGAPGTTYSTASVVPTTVTSSSTGKTYQIVPDSVAQYNTLKTNTAGVAGAGIPIVSKPYYVKYVQVYDTSTTAGQGTISDTTMTWTGSMPTSYVVTLPTGITAPSSWTNNGDGTYTISADSGDLTVTQTTDTTTAPVYAEYTVALSATGLAELAAANTSVVFDNQIVQAGTLTINDGEAAYTVTVQDDANHTFSTTDQDLTYPTGTDANGVDINVTNYLGNDIKSIVVTQNDGTVITYTPDGDDATTMTTTDADGNVTATETLAAGITDASVIGQYGLGYGSTPTLDDAAKLALAPYKAIVVTYGAQAASMVATFVDDAENGAQVGDTTTQSTYVGENVTYTFKVPANYVLANDQDGLVIANNGDGTYSVSYTVTSTTDKTITVHLNHEIIDGTTTTTRTINYQYADGSTAAPSVVQKITWNTVTDAVTGTSYAKAKDAYGAVTSPTLAGYTANETTVAGNYPGSAATSDIKDTTVTVIYTANPTTPDNGGGTTTNPSDPGNGGTTTPGGDDVTTTPGQPVVVPDDNGNTTSGNNGQDTGGKTTATTTDTNASSGTTSNGTDLVSTTASATGSLSGHDDTTAGHTIIGQSAAGQKTNANTAKLPQTSEQQSSVWAIAGASLLGLLGLAGLSKKKRKEDD</sequence>
<keyword evidence="3" id="KW-0732">Signal</keyword>
<dbReference type="InterPro" id="IPR019931">
    <property type="entry name" value="LPXTG_anchor"/>
</dbReference>
<proteinExistence type="predicted"/>
<protein>
    <recommendedName>
        <fullName evidence="7">Gram-positive cocci surface proteins LPxTG domain-containing protein</fullName>
    </recommendedName>
</protein>
<evidence type="ECO:0000313" key="9">
    <source>
        <dbReference type="Proteomes" id="UP000076480"/>
    </source>
</evidence>
<dbReference type="Pfam" id="PF00746">
    <property type="entry name" value="Gram_pos_anchor"/>
    <property type="match status" value="1"/>
</dbReference>
<feature type="region of interest" description="Disordered" evidence="5">
    <location>
        <begin position="1220"/>
        <end position="1323"/>
    </location>
</feature>
<dbReference type="PATRIC" id="fig|33960.6.peg.852"/>
<evidence type="ECO:0000256" key="6">
    <source>
        <dbReference type="SAM" id="Phobius"/>
    </source>
</evidence>
<evidence type="ECO:0000259" key="7">
    <source>
        <dbReference type="PROSITE" id="PS50847"/>
    </source>
</evidence>
<evidence type="ECO:0000256" key="5">
    <source>
        <dbReference type="SAM" id="MobiDB-lite"/>
    </source>
</evidence>
<comment type="caution">
    <text evidence="8">The sequence shown here is derived from an EMBL/GenBank/DDBJ whole genome shotgun (WGS) entry which is preliminary data.</text>
</comment>
<keyword evidence="9" id="KW-1185">Reference proteome</keyword>
<keyword evidence="4" id="KW-0572">Peptidoglycan-anchor</keyword>
<dbReference type="OrthoDB" id="2330012at2"/>
<dbReference type="Gene3D" id="3.10.430.110">
    <property type="match status" value="2"/>
</dbReference>
<dbReference type="NCBIfam" id="TIGR03715">
    <property type="entry name" value="KxYKxGKxW"/>
    <property type="match status" value="1"/>
</dbReference>
<dbReference type="Pfam" id="PF17883">
    <property type="entry name" value="MBG"/>
    <property type="match status" value="4"/>
</dbReference>
<evidence type="ECO:0000256" key="4">
    <source>
        <dbReference type="ARBA" id="ARBA00023088"/>
    </source>
</evidence>
<keyword evidence="6" id="KW-0472">Membrane</keyword>
<evidence type="ECO:0000256" key="2">
    <source>
        <dbReference type="ARBA" id="ARBA00022525"/>
    </source>
</evidence>
<dbReference type="PROSITE" id="PS50847">
    <property type="entry name" value="GRAM_POS_ANCHORING"/>
    <property type="match status" value="1"/>
</dbReference>
<accession>A0A161XWK0</accession>
<reference evidence="8 9" key="1">
    <citation type="submission" date="2015-02" db="EMBL/GenBank/DDBJ databases">
        <title>Draft genome sequence of Lactobacillus collinoides CUPV2371 isolated from a natural cider, the first genome sequence of a strain of this species.</title>
        <authorList>
            <person name="Puertas A.I."/>
            <person name="Spano G."/>
            <person name="Capozzi V."/>
            <person name="Lamontanara A."/>
            <person name="Orru L."/>
            <person name="Duenas M.T."/>
        </authorList>
    </citation>
    <scope>NUCLEOTIDE SEQUENCE [LARGE SCALE GENOMIC DNA]</scope>
    <source>
        <strain evidence="8 9">237</strain>
    </source>
</reference>
<dbReference type="Gene3D" id="3.10.20.320">
    <property type="entry name" value="Putative peptidoglycan bound protein (lpxtg motif)"/>
    <property type="match status" value="1"/>
</dbReference>
<feature type="region of interest" description="Disordered" evidence="5">
    <location>
        <begin position="53"/>
        <end position="154"/>
    </location>
</feature>
<feature type="transmembrane region" description="Helical" evidence="6">
    <location>
        <begin position="28"/>
        <end position="46"/>
    </location>
</feature>